<accession>A0AA87B807</accession>
<name>A0AA87B807_9FABA</name>
<protein>
    <recommendedName>
        <fullName evidence="3">DUF674 domain-containing protein</fullName>
    </recommendedName>
</protein>
<sequence length="235" mass="25865">MASCPSSAKLTLKLLIDTKNEKVLFAETSKEVIDFLFNLLCLPLGTVIRLLNKTDMVGCLANLYQSVENMSDTYMQQNHQKDVLLKPKVPFSSHQVTSLLSPDDKSDGNNLDASFYMCQIAVVKVTCDNKTPSSNCGSNMNTKMQYVGKKIAEDVLPNKNGFVQAVVTYMVMDDLVIEPMPTISTITLLNRLNVKEVGALQEKVVELGMTEGVNMLKASLESKAVLTSVFLKSNV</sequence>
<gene>
    <name evidence="1" type="ORF">AYBTSS11_LOCUS29888</name>
</gene>
<dbReference type="AlphaFoldDB" id="A0AA87B807"/>
<dbReference type="PANTHER" id="PTHR33103">
    <property type="entry name" value="OS01G0153900 PROTEIN"/>
    <property type="match status" value="1"/>
</dbReference>
<dbReference type="Gramene" id="rna-AYBTSS11_LOCUS29888">
    <property type="protein sequence ID" value="CAJ1977718.1"/>
    <property type="gene ID" value="gene-AYBTSS11_LOCUS29888"/>
</dbReference>
<evidence type="ECO:0000313" key="1">
    <source>
        <dbReference type="EMBL" id="CAJ1977718.1"/>
    </source>
</evidence>
<keyword evidence="2" id="KW-1185">Reference proteome</keyword>
<dbReference type="Proteomes" id="UP001189624">
    <property type="component" value="Chromosome 10"/>
</dbReference>
<evidence type="ECO:0008006" key="3">
    <source>
        <dbReference type="Google" id="ProtNLM"/>
    </source>
</evidence>
<dbReference type="PANTHER" id="PTHR33103:SF19">
    <property type="entry name" value="OS09G0544700 PROTEIN"/>
    <property type="match status" value="1"/>
</dbReference>
<reference evidence="1" key="1">
    <citation type="submission" date="2023-10" db="EMBL/GenBank/DDBJ databases">
        <authorList>
            <person name="Domelevo Entfellner J.-B."/>
        </authorList>
    </citation>
    <scope>NUCLEOTIDE SEQUENCE</scope>
</reference>
<organism evidence="1 2">
    <name type="scientific">Sphenostylis stenocarpa</name>
    <dbReference type="NCBI Taxonomy" id="92480"/>
    <lineage>
        <taxon>Eukaryota</taxon>
        <taxon>Viridiplantae</taxon>
        <taxon>Streptophyta</taxon>
        <taxon>Embryophyta</taxon>
        <taxon>Tracheophyta</taxon>
        <taxon>Spermatophyta</taxon>
        <taxon>Magnoliopsida</taxon>
        <taxon>eudicotyledons</taxon>
        <taxon>Gunneridae</taxon>
        <taxon>Pentapetalae</taxon>
        <taxon>rosids</taxon>
        <taxon>fabids</taxon>
        <taxon>Fabales</taxon>
        <taxon>Fabaceae</taxon>
        <taxon>Papilionoideae</taxon>
        <taxon>50 kb inversion clade</taxon>
        <taxon>NPAAA clade</taxon>
        <taxon>indigoferoid/millettioid clade</taxon>
        <taxon>Phaseoleae</taxon>
        <taxon>Sphenostylis</taxon>
    </lineage>
</organism>
<proteinExistence type="predicted"/>
<dbReference type="EMBL" id="OY731407">
    <property type="protein sequence ID" value="CAJ1977718.1"/>
    <property type="molecule type" value="Genomic_DNA"/>
</dbReference>
<dbReference type="InterPro" id="IPR007750">
    <property type="entry name" value="DUF674"/>
</dbReference>
<dbReference type="Pfam" id="PF05056">
    <property type="entry name" value="DUF674"/>
    <property type="match status" value="1"/>
</dbReference>
<evidence type="ECO:0000313" key="2">
    <source>
        <dbReference type="Proteomes" id="UP001189624"/>
    </source>
</evidence>